<dbReference type="EMBL" id="JBJQOH010000001">
    <property type="protein sequence ID" value="KAL3700926.1"/>
    <property type="molecule type" value="Genomic_DNA"/>
</dbReference>
<accession>A0ABD3IBQ7</accession>
<evidence type="ECO:0000313" key="3">
    <source>
        <dbReference type="Proteomes" id="UP001633002"/>
    </source>
</evidence>
<sequence length="414" mass="46696">MDSKLDGAQRVFLDQEPSSREIQEVAYLLPLNKAPGVDSFNADGLRAGWSFLGNPLCGFVHHFWSSQVLPAHFQQVAIKLIPKISFPSTLGHWRPISLLSLHYKLIAKLLALRLAVLLPLLVPPEQTRFIKHRSTLDNIFMLVFAHESLLSHQQPGAFLKIDVLSSGVSVLSSLYEDDTALFLQLDQQSFRTVTQVLEMYCHATGAKVNFQKSELLPIGRRQPLPAWASTFGWKILSPCESAWYLGFQFSSTQNQSWTDIIRNLQNRVRYLCDNTLSFESRFLLMRHELSAVPNYLLPCLALTPGTANTLLQTYVNLLWGGNQDLQPKKHLGQDYLKTLETTASRGRNFLILSVDKPMAYHTGNLTTGCPLTEIARRMSGTIAAIFRPSLGLTMVEHAHSRYFYINQRGRITGI</sequence>
<dbReference type="PANTHER" id="PTHR19446">
    <property type="entry name" value="REVERSE TRANSCRIPTASES"/>
    <property type="match status" value="1"/>
</dbReference>
<dbReference type="Pfam" id="PF00078">
    <property type="entry name" value="RVT_1"/>
    <property type="match status" value="1"/>
</dbReference>
<gene>
    <name evidence="2" type="ORF">R1sor_018948</name>
</gene>
<dbReference type="AlphaFoldDB" id="A0ABD3IBQ7"/>
<evidence type="ECO:0000313" key="2">
    <source>
        <dbReference type="EMBL" id="KAL3700926.1"/>
    </source>
</evidence>
<dbReference type="InterPro" id="IPR000477">
    <property type="entry name" value="RT_dom"/>
</dbReference>
<protein>
    <recommendedName>
        <fullName evidence="1">Reverse transcriptase domain-containing protein</fullName>
    </recommendedName>
</protein>
<organism evidence="2 3">
    <name type="scientific">Riccia sorocarpa</name>
    <dbReference type="NCBI Taxonomy" id="122646"/>
    <lineage>
        <taxon>Eukaryota</taxon>
        <taxon>Viridiplantae</taxon>
        <taxon>Streptophyta</taxon>
        <taxon>Embryophyta</taxon>
        <taxon>Marchantiophyta</taxon>
        <taxon>Marchantiopsida</taxon>
        <taxon>Marchantiidae</taxon>
        <taxon>Marchantiales</taxon>
        <taxon>Ricciaceae</taxon>
        <taxon>Riccia</taxon>
    </lineage>
</organism>
<dbReference type="Proteomes" id="UP001633002">
    <property type="component" value="Unassembled WGS sequence"/>
</dbReference>
<reference evidence="2 3" key="1">
    <citation type="submission" date="2024-09" db="EMBL/GenBank/DDBJ databases">
        <title>Chromosome-scale assembly of Riccia sorocarpa.</title>
        <authorList>
            <person name="Paukszto L."/>
        </authorList>
    </citation>
    <scope>NUCLEOTIDE SEQUENCE [LARGE SCALE GENOMIC DNA]</scope>
    <source>
        <strain evidence="2">LP-2024</strain>
        <tissue evidence="2">Aerial parts of the thallus</tissue>
    </source>
</reference>
<comment type="caution">
    <text evidence="2">The sequence shown here is derived from an EMBL/GenBank/DDBJ whole genome shotgun (WGS) entry which is preliminary data.</text>
</comment>
<keyword evidence="3" id="KW-1185">Reference proteome</keyword>
<feature type="domain" description="Reverse transcriptase" evidence="1">
    <location>
        <begin position="82"/>
        <end position="163"/>
    </location>
</feature>
<name>A0ABD3IBQ7_9MARC</name>
<evidence type="ECO:0000259" key="1">
    <source>
        <dbReference type="Pfam" id="PF00078"/>
    </source>
</evidence>
<proteinExistence type="predicted"/>